<dbReference type="EMBL" id="JAYMYQ010000005">
    <property type="protein sequence ID" value="KAK7329195.1"/>
    <property type="molecule type" value="Genomic_DNA"/>
</dbReference>
<dbReference type="Proteomes" id="UP001367508">
    <property type="component" value="Unassembled WGS sequence"/>
</dbReference>
<accession>A0AAN9Q8U9</accession>
<comment type="caution">
    <text evidence="2">The sequence shown here is derived from an EMBL/GenBank/DDBJ whole genome shotgun (WGS) entry which is preliminary data.</text>
</comment>
<dbReference type="PANTHER" id="PTHR34360">
    <property type="entry name" value="OS08G0519400 PROTEIN"/>
    <property type="match status" value="1"/>
</dbReference>
<reference evidence="2 3" key="1">
    <citation type="submission" date="2024-01" db="EMBL/GenBank/DDBJ databases">
        <title>The genomes of 5 underutilized Papilionoideae crops provide insights into root nodulation and disease resistanc.</title>
        <authorList>
            <person name="Jiang F."/>
        </authorList>
    </citation>
    <scope>NUCLEOTIDE SEQUENCE [LARGE SCALE GENOMIC DNA]</scope>
    <source>
        <strain evidence="2">LVBAO_FW01</strain>
        <tissue evidence="2">Leaves</tissue>
    </source>
</reference>
<dbReference type="PANTHER" id="PTHR34360:SF1">
    <property type="entry name" value="OS08G0519400 PROTEIN"/>
    <property type="match status" value="1"/>
</dbReference>
<evidence type="ECO:0000313" key="2">
    <source>
        <dbReference type="EMBL" id="KAK7329195.1"/>
    </source>
</evidence>
<name>A0AAN9Q8U9_CANGL</name>
<organism evidence="2 3">
    <name type="scientific">Canavalia gladiata</name>
    <name type="common">Sword bean</name>
    <name type="synonym">Dolichos gladiatus</name>
    <dbReference type="NCBI Taxonomy" id="3824"/>
    <lineage>
        <taxon>Eukaryota</taxon>
        <taxon>Viridiplantae</taxon>
        <taxon>Streptophyta</taxon>
        <taxon>Embryophyta</taxon>
        <taxon>Tracheophyta</taxon>
        <taxon>Spermatophyta</taxon>
        <taxon>Magnoliopsida</taxon>
        <taxon>eudicotyledons</taxon>
        <taxon>Gunneridae</taxon>
        <taxon>Pentapetalae</taxon>
        <taxon>rosids</taxon>
        <taxon>fabids</taxon>
        <taxon>Fabales</taxon>
        <taxon>Fabaceae</taxon>
        <taxon>Papilionoideae</taxon>
        <taxon>50 kb inversion clade</taxon>
        <taxon>NPAAA clade</taxon>
        <taxon>indigoferoid/millettioid clade</taxon>
        <taxon>Phaseoleae</taxon>
        <taxon>Canavalia</taxon>
    </lineage>
</organism>
<proteinExistence type="predicted"/>
<evidence type="ECO:0000313" key="3">
    <source>
        <dbReference type="Proteomes" id="UP001367508"/>
    </source>
</evidence>
<dbReference type="AlphaFoldDB" id="A0AAN9Q8U9"/>
<evidence type="ECO:0000256" key="1">
    <source>
        <dbReference type="SAM" id="Coils"/>
    </source>
</evidence>
<keyword evidence="3" id="KW-1185">Reference proteome</keyword>
<gene>
    <name evidence="2" type="ORF">VNO77_23345</name>
</gene>
<sequence>MMNSPMTRWKPFIFSTVLPFILILFALEKQRQHLSSLRIELEQLNSRLSLLESSVEKSYHELRSKEDGAAQMEKMIFEKEIANLKNMLDSIQKQGSVDAKCQMNTPHSPVGGLEKQIKEWLPILKNQLMIFISTLKLHFDFLIAETLEAYHVSMNTLESFAVKLQRSAIPFMQEWVPILKNQLLTFVSMLKLHVDFLVAETLEAYHVAIPFMQEAYVSVKPYINQIASVTYIYIVRLWILFKKMIILLTILLKWLNDFVHWVFEVAT</sequence>
<protein>
    <submittedName>
        <fullName evidence="2">Uncharacterized protein</fullName>
    </submittedName>
</protein>
<keyword evidence="1" id="KW-0175">Coiled coil</keyword>
<feature type="coiled-coil region" evidence="1">
    <location>
        <begin position="27"/>
        <end position="94"/>
    </location>
</feature>